<name>A0AC60PXC4_IXOPE</name>
<proteinExistence type="predicted"/>
<sequence length="139" mass="15783">METDEGRRMRDARRERGQPPCRLRRLLTDDDSEKRATRAPLFCPAWKHRRPPLEGSYPEISSRERVRHCGGNTAHGDLEERVRAPRRLIARTAPNGSCAALGGWRRETPRAEQSQKRRVSALTSAAAGERRTSGDSARR</sequence>
<dbReference type="EMBL" id="JABSTQ010009856">
    <property type="protein sequence ID" value="KAG0425338.1"/>
    <property type="molecule type" value="Genomic_DNA"/>
</dbReference>
<comment type="caution">
    <text evidence="1">The sequence shown here is derived from an EMBL/GenBank/DDBJ whole genome shotgun (WGS) entry which is preliminary data.</text>
</comment>
<organism evidence="1 2">
    <name type="scientific">Ixodes persulcatus</name>
    <name type="common">Taiga tick</name>
    <dbReference type="NCBI Taxonomy" id="34615"/>
    <lineage>
        <taxon>Eukaryota</taxon>
        <taxon>Metazoa</taxon>
        <taxon>Ecdysozoa</taxon>
        <taxon>Arthropoda</taxon>
        <taxon>Chelicerata</taxon>
        <taxon>Arachnida</taxon>
        <taxon>Acari</taxon>
        <taxon>Parasitiformes</taxon>
        <taxon>Ixodida</taxon>
        <taxon>Ixodoidea</taxon>
        <taxon>Ixodidae</taxon>
        <taxon>Ixodinae</taxon>
        <taxon>Ixodes</taxon>
    </lineage>
</organism>
<reference evidence="1 2" key="1">
    <citation type="journal article" date="2020" name="Cell">
        <title>Large-Scale Comparative Analyses of Tick Genomes Elucidate Their Genetic Diversity and Vector Capacities.</title>
        <authorList>
            <consortium name="Tick Genome and Microbiome Consortium (TIGMIC)"/>
            <person name="Jia N."/>
            <person name="Wang J."/>
            <person name="Shi W."/>
            <person name="Du L."/>
            <person name="Sun Y."/>
            <person name="Zhan W."/>
            <person name="Jiang J.F."/>
            <person name="Wang Q."/>
            <person name="Zhang B."/>
            <person name="Ji P."/>
            <person name="Bell-Sakyi L."/>
            <person name="Cui X.M."/>
            <person name="Yuan T.T."/>
            <person name="Jiang B.G."/>
            <person name="Yang W.F."/>
            <person name="Lam T.T."/>
            <person name="Chang Q.C."/>
            <person name="Ding S.J."/>
            <person name="Wang X.J."/>
            <person name="Zhu J.G."/>
            <person name="Ruan X.D."/>
            <person name="Zhao L."/>
            <person name="Wei J.T."/>
            <person name="Ye R.Z."/>
            <person name="Que T.C."/>
            <person name="Du C.H."/>
            <person name="Zhou Y.H."/>
            <person name="Cheng J.X."/>
            <person name="Dai P.F."/>
            <person name="Guo W.B."/>
            <person name="Han X.H."/>
            <person name="Huang E.J."/>
            <person name="Li L.F."/>
            <person name="Wei W."/>
            <person name="Gao Y.C."/>
            <person name="Liu J.Z."/>
            <person name="Shao H.Z."/>
            <person name="Wang X."/>
            <person name="Wang C.C."/>
            <person name="Yang T.C."/>
            <person name="Huo Q.B."/>
            <person name="Li W."/>
            <person name="Chen H.Y."/>
            <person name="Chen S.E."/>
            <person name="Zhou L.G."/>
            <person name="Ni X.B."/>
            <person name="Tian J.H."/>
            <person name="Sheng Y."/>
            <person name="Liu T."/>
            <person name="Pan Y.S."/>
            <person name="Xia L.Y."/>
            <person name="Li J."/>
            <person name="Zhao F."/>
            <person name="Cao W.C."/>
        </authorList>
    </citation>
    <scope>NUCLEOTIDE SEQUENCE [LARGE SCALE GENOMIC DNA]</scope>
    <source>
        <strain evidence="1">Iper-2018</strain>
    </source>
</reference>
<dbReference type="Proteomes" id="UP000805193">
    <property type="component" value="Unassembled WGS sequence"/>
</dbReference>
<accession>A0AC60PXC4</accession>
<protein>
    <submittedName>
        <fullName evidence="1">Uncharacterized protein</fullName>
    </submittedName>
</protein>
<evidence type="ECO:0000313" key="2">
    <source>
        <dbReference type="Proteomes" id="UP000805193"/>
    </source>
</evidence>
<gene>
    <name evidence="1" type="ORF">HPB47_027470</name>
</gene>
<evidence type="ECO:0000313" key="1">
    <source>
        <dbReference type="EMBL" id="KAG0425338.1"/>
    </source>
</evidence>
<keyword evidence="2" id="KW-1185">Reference proteome</keyword>